<dbReference type="Proteomes" id="UP001266305">
    <property type="component" value="Unassembled WGS sequence"/>
</dbReference>
<feature type="non-terminal residue" evidence="2">
    <location>
        <position position="1"/>
    </location>
</feature>
<organism evidence="2 3">
    <name type="scientific">Saguinus oedipus</name>
    <name type="common">Cotton-top tamarin</name>
    <name type="synonym">Oedipomidas oedipus</name>
    <dbReference type="NCBI Taxonomy" id="9490"/>
    <lineage>
        <taxon>Eukaryota</taxon>
        <taxon>Metazoa</taxon>
        <taxon>Chordata</taxon>
        <taxon>Craniata</taxon>
        <taxon>Vertebrata</taxon>
        <taxon>Euteleostomi</taxon>
        <taxon>Mammalia</taxon>
        <taxon>Eutheria</taxon>
        <taxon>Euarchontoglires</taxon>
        <taxon>Primates</taxon>
        <taxon>Haplorrhini</taxon>
        <taxon>Platyrrhini</taxon>
        <taxon>Cebidae</taxon>
        <taxon>Callitrichinae</taxon>
        <taxon>Saguinus</taxon>
    </lineage>
</organism>
<gene>
    <name evidence="2" type="ORF">P7K49_002346</name>
</gene>
<protein>
    <submittedName>
        <fullName evidence="2">Uncharacterized protein</fullName>
    </submittedName>
</protein>
<feature type="compositionally biased region" description="Polar residues" evidence="1">
    <location>
        <begin position="1"/>
        <end position="10"/>
    </location>
</feature>
<evidence type="ECO:0000256" key="1">
    <source>
        <dbReference type="SAM" id="MobiDB-lite"/>
    </source>
</evidence>
<evidence type="ECO:0000313" key="2">
    <source>
        <dbReference type="EMBL" id="KAK2120960.1"/>
    </source>
</evidence>
<proteinExistence type="predicted"/>
<reference evidence="2 3" key="1">
    <citation type="submission" date="2023-05" db="EMBL/GenBank/DDBJ databases">
        <title>B98-5 Cell Line De Novo Hybrid Assembly: An Optical Mapping Approach.</title>
        <authorList>
            <person name="Kananen K."/>
            <person name="Auerbach J.A."/>
            <person name="Kautto E."/>
            <person name="Blachly J.S."/>
        </authorList>
    </citation>
    <scope>NUCLEOTIDE SEQUENCE [LARGE SCALE GENOMIC DNA]</scope>
    <source>
        <strain evidence="2">B95-8</strain>
        <tissue evidence="2">Cell line</tissue>
    </source>
</reference>
<comment type="caution">
    <text evidence="2">The sequence shown here is derived from an EMBL/GenBank/DDBJ whole genome shotgun (WGS) entry which is preliminary data.</text>
</comment>
<sequence length="64" mass="6735">HGHFSSSDHSANCPLDRDPSYSIPTYSKPNTSPPDLCFPSMSPISGAPALGCCLDPPLRGSHIP</sequence>
<feature type="region of interest" description="Disordered" evidence="1">
    <location>
        <begin position="1"/>
        <end position="27"/>
    </location>
</feature>
<accession>A0ABQ9WHP7</accession>
<name>A0ABQ9WHP7_SAGOE</name>
<dbReference type="EMBL" id="JASSZA010000001">
    <property type="protein sequence ID" value="KAK2120960.1"/>
    <property type="molecule type" value="Genomic_DNA"/>
</dbReference>
<evidence type="ECO:0000313" key="3">
    <source>
        <dbReference type="Proteomes" id="UP001266305"/>
    </source>
</evidence>
<feature type="non-terminal residue" evidence="2">
    <location>
        <position position="64"/>
    </location>
</feature>
<keyword evidence="3" id="KW-1185">Reference proteome</keyword>